<keyword evidence="9 13" id="KW-0472">Membrane</keyword>
<feature type="transmembrane region" description="Helical" evidence="13">
    <location>
        <begin position="113"/>
        <end position="133"/>
    </location>
</feature>
<dbReference type="EMBL" id="AP028910">
    <property type="protein sequence ID" value="BES90714.1"/>
    <property type="molecule type" value="Genomic_DNA"/>
</dbReference>
<dbReference type="Pfam" id="PF25024">
    <property type="entry name" value="EGF_TEN"/>
    <property type="match status" value="1"/>
</dbReference>
<dbReference type="InterPro" id="IPR000742">
    <property type="entry name" value="EGF"/>
</dbReference>
<evidence type="ECO:0000256" key="12">
    <source>
        <dbReference type="SAM" id="MobiDB-lite"/>
    </source>
</evidence>
<gene>
    <name evidence="15" type="ORF">NTJ_03521</name>
</gene>
<dbReference type="Pfam" id="PF15636">
    <property type="entry name" value="Tox-GHH"/>
    <property type="match status" value="1"/>
</dbReference>
<name>A0ABN7AEN7_9HEMI</name>
<dbReference type="Proteomes" id="UP001307889">
    <property type="component" value="Chromosome 2"/>
</dbReference>
<dbReference type="InterPro" id="IPR006530">
    <property type="entry name" value="YD"/>
</dbReference>
<keyword evidence="4" id="KW-1003">Cell membrane</keyword>
<dbReference type="Gene3D" id="2.120.10.30">
    <property type="entry name" value="TolB, C-terminal domain"/>
    <property type="match status" value="3"/>
</dbReference>
<dbReference type="InterPro" id="IPR056820">
    <property type="entry name" value="TEN_TTR-like"/>
</dbReference>
<comment type="similarity">
    <text evidence="3">Belongs to the tenascin family. Teneurin subfamily.</text>
</comment>
<dbReference type="InterPro" id="IPR028916">
    <property type="entry name" value="Tox-GHH_dom"/>
</dbReference>
<keyword evidence="8 13" id="KW-1133">Transmembrane helix</keyword>
<evidence type="ECO:0000256" key="11">
    <source>
        <dbReference type="PROSITE-ProRule" id="PRU00076"/>
    </source>
</evidence>
<protein>
    <submittedName>
        <fullName evidence="15">EGF-like domain</fullName>
    </submittedName>
</protein>
<dbReference type="InterPro" id="IPR056823">
    <property type="entry name" value="TEN-like_YD-shell"/>
</dbReference>
<feature type="disulfide bond" evidence="11">
    <location>
        <begin position="1000"/>
        <end position="1009"/>
    </location>
</feature>
<dbReference type="Pfam" id="PF25023">
    <property type="entry name" value="TEN_YD-shell"/>
    <property type="match status" value="1"/>
</dbReference>
<feature type="compositionally biased region" description="Basic and acidic residues" evidence="12">
    <location>
        <begin position="210"/>
        <end position="220"/>
    </location>
</feature>
<reference evidence="15 16" key="1">
    <citation type="submission" date="2023-09" db="EMBL/GenBank/DDBJ databases">
        <title>Nesidiocoris tenuis whole genome shotgun sequence.</title>
        <authorList>
            <person name="Shibata T."/>
            <person name="Shimoda M."/>
            <person name="Kobayashi T."/>
            <person name="Uehara T."/>
        </authorList>
    </citation>
    <scope>NUCLEOTIDE SEQUENCE [LARGE SCALE GENOMIC DNA]</scope>
    <source>
        <strain evidence="15 16">Japan</strain>
    </source>
</reference>
<dbReference type="Gene3D" id="2.10.25.10">
    <property type="entry name" value="Laminin"/>
    <property type="match status" value="5"/>
</dbReference>
<dbReference type="PANTHER" id="PTHR11219">
    <property type="entry name" value="TENEURIN AND N-ACETYLGLUCOSAMINE-1-PHOSPHODIESTER ALPHA-N-ACETYLGLUCOSAMINIDASE"/>
    <property type="match status" value="1"/>
</dbReference>
<evidence type="ECO:0000256" key="4">
    <source>
        <dbReference type="ARBA" id="ARBA00022475"/>
    </source>
</evidence>
<dbReference type="InterPro" id="IPR056822">
    <property type="entry name" value="TEN_NHL"/>
</dbReference>
<feature type="compositionally biased region" description="Polar residues" evidence="12">
    <location>
        <begin position="472"/>
        <end position="492"/>
    </location>
</feature>
<dbReference type="Gene3D" id="2.180.10.10">
    <property type="entry name" value="RHS repeat-associated core"/>
    <property type="match status" value="2"/>
</dbReference>
<feature type="region of interest" description="Disordered" evidence="12">
    <location>
        <begin position="730"/>
        <end position="768"/>
    </location>
</feature>
<feature type="compositionally biased region" description="Polar residues" evidence="12">
    <location>
        <begin position="713"/>
        <end position="722"/>
    </location>
</feature>
<dbReference type="PROSITE" id="PS50026">
    <property type="entry name" value="EGF_3"/>
    <property type="match status" value="3"/>
</dbReference>
<evidence type="ECO:0000256" key="2">
    <source>
        <dbReference type="ARBA" id="ARBA00004236"/>
    </source>
</evidence>
<feature type="disulfide bond" evidence="11">
    <location>
        <begin position="1146"/>
        <end position="1156"/>
    </location>
</feature>
<dbReference type="InterPro" id="IPR011042">
    <property type="entry name" value="6-blade_b-propeller_TolB-like"/>
</dbReference>
<comment type="caution">
    <text evidence="11">Lacks conserved residue(s) required for the propagation of feature annotation.</text>
</comment>
<feature type="compositionally biased region" description="Polar residues" evidence="12">
    <location>
        <begin position="162"/>
        <end position="182"/>
    </location>
</feature>
<accession>A0ABN7AEN7</accession>
<keyword evidence="6 13" id="KW-0812">Transmembrane</keyword>
<evidence type="ECO:0000256" key="1">
    <source>
        <dbReference type="ARBA" id="ARBA00004167"/>
    </source>
</evidence>
<feature type="region of interest" description="Disordered" evidence="12">
    <location>
        <begin position="628"/>
        <end position="684"/>
    </location>
</feature>
<evidence type="ECO:0000256" key="6">
    <source>
        <dbReference type="ARBA" id="ARBA00022692"/>
    </source>
</evidence>
<feature type="compositionally biased region" description="Polar residues" evidence="12">
    <location>
        <begin position="628"/>
        <end position="653"/>
    </location>
</feature>
<organism evidence="15 16">
    <name type="scientific">Nesidiocoris tenuis</name>
    <dbReference type="NCBI Taxonomy" id="355587"/>
    <lineage>
        <taxon>Eukaryota</taxon>
        <taxon>Metazoa</taxon>
        <taxon>Ecdysozoa</taxon>
        <taxon>Arthropoda</taxon>
        <taxon>Hexapoda</taxon>
        <taxon>Insecta</taxon>
        <taxon>Pterygota</taxon>
        <taxon>Neoptera</taxon>
        <taxon>Paraneoptera</taxon>
        <taxon>Hemiptera</taxon>
        <taxon>Heteroptera</taxon>
        <taxon>Panheteroptera</taxon>
        <taxon>Cimicomorpha</taxon>
        <taxon>Miridae</taxon>
        <taxon>Dicyphina</taxon>
        <taxon>Nesidiocoris</taxon>
    </lineage>
</organism>
<dbReference type="SMART" id="SM00181">
    <property type="entry name" value="EGF"/>
    <property type="match status" value="7"/>
</dbReference>
<feature type="region of interest" description="Disordered" evidence="12">
    <location>
        <begin position="704"/>
        <end position="723"/>
    </location>
</feature>
<evidence type="ECO:0000313" key="16">
    <source>
        <dbReference type="Proteomes" id="UP001307889"/>
    </source>
</evidence>
<dbReference type="Pfam" id="PF24329">
    <property type="entry name" value="FN-plug_TEN1-4"/>
    <property type="match status" value="1"/>
</dbReference>
<dbReference type="PROSITE" id="PS01186">
    <property type="entry name" value="EGF_2"/>
    <property type="match status" value="3"/>
</dbReference>
<evidence type="ECO:0000256" key="10">
    <source>
        <dbReference type="ARBA" id="ARBA00023157"/>
    </source>
</evidence>
<dbReference type="PROSITE" id="PS00022">
    <property type="entry name" value="EGF_1"/>
    <property type="match status" value="4"/>
</dbReference>
<feature type="disulfide bond" evidence="11">
    <location>
        <begin position="1168"/>
        <end position="1177"/>
    </location>
</feature>
<comment type="subcellular location">
    <subcellularLocation>
        <location evidence="2">Cell membrane</location>
    </subcellularLocation>
    <subcellularLocation>
        <location evidence="1">Membrane</location>
        <topology evidence="1">Single-pass membrane protein</topology>
    </subcellularLocation>
</comment>
<keyword evidence="7" id="KW-0677">Repeat</keyword>
<evidence type="ECO:0000256" key="13">
    <source>
        <dbReference type="SAM" id="Phobius"/>
    </source>
</evidence>
<feature type="compositionally biased region" description="Basic residues" evidence="12">
    <location>
        <begin position="3108"/>
        <end position="3122"/>
    </location>
</feature>
<evidence type="ECO:0000259" key="14">
    <source>
        <dbReference type="PROSITE" id="PS50026"/>
    </source>
</evidence>
<dbReference type="Pfam" id="PF25021">
    <property type="entry name" value="TEN_NHL"/>
    <property type="match status" value="1"/>
</dbReference>
<feature type="domain" description="EGF-like" evidence="14">
    <location>
        <begin position="978"/>
        <end position="1010"/>
    </location>
</feature>
<evidence type="ECO:0000256" key="5">
    <source>
        <dbReference type="ARBA" id="ARBA00022536"/>
    </source>
</evidence>
<feature type="region of interest" description="Disordered" evidence="12">
    <location>
        <begin position="461"/>
        <end position="492"/>
    </location>
</feature>
<evidence type="ECO:0000256" key="7">
    <source>
        <dbReference type="ARBA" id="ARBA00022737"/>
    </source>
</evidence>
<dbReference type="InterPro" id="IPR051216">
    <property type="entry name" value="Teneurin"/>
</dbReference>
<evidence type="ECO:0000256" key="8">
    <source>
        <dbReference type="ARBA" id="ARBA00022989"/>
    </source>
</evidence>
<dbReference type="NCBIfam" id="TIGR01643">
    <property type="entry name" value="YD_repeat_2x"/>
    <property type="match status" value="1"/>
</dbReference>
<sequence>MNRHNGRLPSSLPPHDLDFEQSCVVRSPSGNVYIPSDIPKGTLDYKSNSSCSSPSKADMQKNPERCSGLGFGANAVPVLPVRSVVRRPNSNHHFPPQRFHFQKSLTSKCSWKCTAILSLILALALAAALTYLATSNWRDWPYSTSSCNVLVDGEDVSDSIKTENGSKNGSRSRPSISASATGGNARVEKLFLKRSRRDLASHEPGVPLHVSEHGSKDHASTSEYPSQSSNHFLEYIMGSTMHDVDLTTGSLVIKPTPYHKPAKVTAVPPIIDEPPILEDRKKTFIVDNDDFFERERLRRLDEILRLNADYEDADVKIFSRGRHVPIKKTTTENAQIQTTESYSARLPTMKTNPRRRLFDFSKYHRRQSSRRSSDLYKTKSLVHPMRPTKSSVSEQTDTYHTFLKQRIVLQQEEGFQQDPQYNNNNDDVIVINKPLEEEEEGEEKFIEDSMRRGRMNKPNYLRYDTVEEKQLHPTTSSEGFSKDSSQTESQPIVGSQTNTNLLINLPENQSHGQRIFVNLTIGSENNPTSGTNNNTLYLISVALPVDSQFQPILNQTVVVGNNSLTSKTTTSDATDEDHDVFSTTTDKTVHGIYSVGGICECSCPCLDYEDGSDERWASTEKWSSEIATTYSEQDTSQTITGSFSSSESHNLIVTTSSSNSETDNSTTPEASSENSSSSFATSTDSDFSTADLFDAETILSSTTDYSASSSLSPFTDDTSPTENGFEEITLEESVSESKAVESTTPEPSIVTDWISPEMPTKSADPGCPEVSPPPPVILLLEGGKTFPARSFPPDGTTFAQITLGQKLSKEIPSYGYWNMQFYQSEPAYVKFDYNIPRGASIAVYGRRNALPTHTQYHILEVLNGYKARSTRASHSIVKKEVTHYLEPGHWFFSLYNDDGDPHEIIFIAAISEDMTQSCPGGCSGKGQCLMGHCQCNPGFGGEDCSDSVCPVLCSQRGDYINGECQCNPGWKGKECSLRHDECEVPDCNGHGQCTNGKCVCARGFKGKFCEEVDCPHPTCTGHGFCADGICLCKKGWKGVDCSETDNDALQCLPDCSGHGQFDVETQTCSCEPMWSGEDCSRELCDLDCGSHGHCVGESCVCTAGWAGEYCNMKQCDQRCNEHGQCKNGTCLCVTGWNGKHCTLEGCPHSCMGHGQCRVSNEGLWECRCSDGWDGKDCSVPLEQNCSDGKDNDKDGLVDCEDPECCSNHICRSSQLCVSAPKPIDILLRKQPPAITASFFERMKFLIEEGSLQNYARQESFNESVFWNHFNASRAGVVRGRVVTSIGMGLMGVRVSTAKLAEGFTLTREDGWFDLLVNGGGAVTLQFGRSPFRPQTFIVNVPWNEVVIIDTIVMWTSDDKPLTLGPHACRVHDYDLMKPVVLATWKHGFQGSCPDKSAILVESQVVQESFQIPGTGLNLVYHSSRAAGYLSTIQLQLTPDKIPLELKLIHLRITIEGILFEKVFEADPGIKFTYAWNRLNVYRQRVYGVTTALVKVGYEYSDCKDILWDVQTTKLSGHDMSISEVGGWNLDIHHRYNFHEGILQKGDGSNIYLKHKPRVVKTTLGDGHQRPLDCTDCDGTAGTKQRLLAPVALAAAPDGSIYVGDFNLVRRIMVDGTVRTVVRLNVTRVAYRYHIALSPLDGSLYISDPESHQILWVKNTDNFSDPDHNWETAVGSGERCLPGDEAHCGDGALARDAKLAYPKGVAVSADNVLYFADGTNIRMVDRDGIVTTVIGNHVHKSHWKPIPCEGTLNVEEVHLRWPTDLAINPLDNSLHIIDDHMVLKLTGDGRIKVVAGRPLHCQARGVDSESATQATLVMPQSIAFSATGDLYIAESDSQRINRVRVVGTDGRISHYAGAESKCNCLDRGCDCFEQDHFLASTSKFNTISSVIVSPDGILHIADQANYRIRSVLASIPEASHSREYEVYSPETQELYIFNRFGQHIATKNILTGETSYLFTYNVNTSNGKLSTVTDTAGNKVFLLRDYTSQVNSIENTKGQKCRLRMSRMKLLSELSTPDNYNVTLEYHGPTGLLRSKLDSAGRSYVYTYDEFGRLTTAVTPTGKVVKLTFDLNQKGAMVRVSHDNNQPTTMIIKGESVLTKLGEAEQKTYMASDGSVTTVSPWGHIISTDTVAYSILSEIDPVLGESYPVPAKQKTEIGGDLANRFEWRYFMRRANGAKQRSSGKGVVQVGRKLRINGENLLNLEYDRGTGTVAVFIDDRVELINVTYDRTARPVKWGPRNGIFAGVELEYDRFSRLSTWKWGKLNESYEFDRAGRLSEIKYADGFSTLYAFKDMFSSLPLKVTTPRGSDYLLQYDEAGALQSLTTPRGHIHAFSLQTSLGFYKYQYYSPMNRHPFELRYNDDGQILAKLYPHQSGRVAYVYDQSGKLDTVLAGLSSIHYTYQENTYLVKNIDINEPGFELKHEFRYHIGILKDEKLKFGSKSGLRNTHYKYQYDGNARISGIDVDIDGKELPQLRVKYSQNLGVLEGISDLRIHRNSFNRSVIQDAGKQFFTITEYDEHARIKTVLVNIKSIDVFRMELEYDVRSRISSMKVHTSRTTTTEHITYSADGHVLEVLGENEWKFVYDENGNIISIMDKGRKLTLGYDSGDRVVQVADVELNGYDARGFVVRRGETKLRYNELGQLSSATENERFTAWYRYDDRGRLIAIHNARGITYQLLYADPMRPDLVTHLHIPSNGRTFRYLYDEKNVLVAIETTELRIYVATDQNGSPLAFFDANGNIVKEIRRSPFGHLTIDTNPDFFVVVGYQGGIPDPHTNFLYLRKRWYDPLFGQWITPDWEQLANQLTAPTDIFIYRFQNNDPINPVKSQSVSYMTDLSSWLKLYGYDIENILGSAYTKKIVYQPTAKVTSPQLAPEFGVMSGLQCIIDKVSEKFSALGFVPQPLLKMEARTRNLLPRVAYRRSVFGEGVLISRANGRALISVVEGVNTVVQDVVTSVFNNSHFLDLHFTQHDQDMFYFVKDNALKLRDDLEELRRLGGMFNVSTHETADGKELRLHSSDAVVSIRYGADPIQERHRLLKHAHKRAVERAWEIEKTLVSAGLTGRGEWTEEEREELLLRGRVEGYDGVDIHSIQRYPQLADDPGNVTFRNDAKHKRKRRTHHHDSS</sequence>
<feature type="region of interest" description="Disordered" evidence="12">
    <location>
        <begin position="200"/>
        <end position="226"/>
    </location>
</feature>
<feature type="region of interest" description="Disordered" evidence="12">
    <location>
        <begin position="158"/>
        <end position="182"/>
    </location>
</feature>
<feature type="region of interest" description="Disordered" evidence="12">
    <location>
        <begin position="3095"/>
        <end position="3122"/>
    </location>
</feature>
<dbReference type="SUPFAM" id="SSF101898">
    <property type="entry name" value="NHL repeat"/>
    <property type="match status" value="1"/>
</dbReference>
<keyword evidence="5 11" id="KW-0245">EGF-like domain</keyword>
<evidence type="ECO:0000313" key="15">
    <source>
        <dbReference type="EMBL" id="BES90714.1"/>
    </source>
</evidence>
<dbReference type="Pfam" id="PF23093">
    <property type="entry name" value="GBD_Tenm3"/>
    <property type="match status" value="1"/>
</dbReference>
<feature type="domain" description="EGF-like" evidence="14">
    <location>
        <begin position="940"/>
        <end position="976"/>
    </location>
</feature>
<dbReference type="Pfam" id="PF25020">
    <property type="entry name" value="TTR_TEN1-4"/>
    <property type="match status" value="1"/>
</dbReference>
<feature type="disulfide bond" evidence="11">
    <location>
        <begin position="966"/>
        <end position="975"/>
    </location>
</feature>
<feature type="domain" description="EGF-like" evidence="14">
    <location>
        <begin position="1142"/>
        <end position="1178"/>
    </location>
</feature>
<dbReference type="InterPro" id="IPR057629">
    <property type="entry name" value="Teneurin1-4_GBD"/>
</dbReference>
<feature type="compositionally biased region" description="Low complexity" evidence="12">
    <location>
        <begin position="654"/>
        <end position="684"/>
    </location>
</feature>
<dbReference type="InterPro" id="IPR057627">
    <property type="entry name" value="FN-plug_TEN1-4"/>
</dbReference>
<evidence type="ECO:0000256" key="9">
    <source>
        <dbReference type="ARBA" id="ARBA00023136"/>
    </source>
</evidence>
<dbReference type="Gene3D" id="2.60.120.260">
    <property type="entry name" value="Galactose-binding domain-like"/>
    <property type="match status" value="1"/>
</dbReference>
<keyword evidence="10 11" id="KW-1015">Disulfide bond</keyword>
<keyword evidence="16" id="KW-1185">Reference proteome</keyword>
<proteinExistence type="inferred from homology"/>
<dbReference type="PANTHER" id="PTHR11219:SF72">
    <property type="entry name" value="TENEURIN-M"/>
    <property type="match status" value="1"/>
</dbReference>
<evidence type="ECO:0000256" key="3">
    <source>
        <dbReference type="ARBA" id="ARBA00009385"/>
    </source>
</evidence>